<protein>
    <recommendedName>
        <fullName evidence="2">Potassium channel domain-containing protein</fullName>
    </recommendedName>
</protein>
<keyword evidence="1" id="KW-1133">Transmembrane helix</keyword>
<organism evidence="3 4">
    <name type="scientific">Pilimelia terevasa</name>
    <dbReference type="NCBI Taxonomy" id="53372"/>
    <lineage>
        <taxon>Bacteria</taxon>
        <taxon>Bacillati</taxon>
        <taxon>Actinomycetota</taxon>
        <taxon>Actinomycetes</taxon>
        <taxon>Micromonosporales</taxon>
        <taxon>Micromonosporaceae</taxon>
        <taxon>Pilimelia</taxon>
    </lineage>
</organism>
<dbReference type="AlphaFoldDB" id="A0A8J3BF20"/>
<feature type="transmembrane region" description="Helical" evidence="1">
    <location>
        <begin position="31"/>
        <end position="50"/>
    </location>
</feature>
<dbReference type="EMBL" id="BMQC01000002">
    <property type="protein sequence ID" value="GGK16630.1"/>
    <property type="molecule type" value="Genomic_DNA"/>
</dbReference>
<dbReference type="Pfam" id="PF07885">
    <property type="entry name" value="Ion_trans_2"/>
    <property type="match status" value="1"/>
</dbReference>
<gene>
    <name evidence="3" type="ORF">GCM10010124_06580</name>
</gene>
<evidence type="ECO:0000313" key="3">
    <source>
        <dbReference type="EMBL" id="GGK16630.1"/>
    </source>
</evidence>
<evidence type="ECO:0000313" key="4">
    <source>
        <dbReference type="Proteomes" id="UP000662200"/>
    </source>
</evidence>
<keyword evidence="1" id="KW-0472">Membrane</keyword>
<proteinExistence type="predicted"/>
<name>A0A8J3BF20_9ACTN</name>
<keyword evidence="4" id="KW-1185">Reference proteome</keyword>
<dbReference type="SUPFAM" id="SSF81324">
    <property type="entry name" value="Voltage-gated potassium channels"/>
    <property type="match status" value="1"/>
</dbReference>
<feature type="domain" description="Potassium channel" evidence="2">
    <location>
        <begin position="81"/>
        <end position="152"/>
    </location>
</feature>
<comment type="caution">
    <text evidence="3">The sequence shown here is derived from an EMBL/GenBank/DDBJ whole genome shotgun (WGS) entry which is preliminary data.</text>
</comment>
<evidence type="ECO:0000256" key="1">
    <source>
        <dbReference type="SAM" id="Phobius"/>
    </source>
</evidence>
<evidence type="ECO:0000259" key="2">
    <source>
        <dbReference type="Pfam" id="PF07885"/>
    </source>
</evidence>
<feature type="transmembrane region" description="Helical" evidence="1">
    <location>
        <begin position="103"/>
        <end position="121"/>
    </location>
</feature>
<reference evidence="3" key="1">
    <citation type="journal article" date="2014" name="Int. J. Syst. Evol. Microbiol.">
        <title>Complete genome sequence of Corynebacterium casei LMG S-19264T (=DSM 44701T), isolated from a smear-ripened cheese.</title>
        <authorList>
            <consortium name="US DOE Joint Genome Institute (JGI-PGF)"/>
            <person name="Walter F."/>
            <person name="Albersmeier A."/>
            <person name="Kalinowski J."/>
            <person name="Ruckert C."/>
        </authorList>
    </citation>
    <scope>NUCLEOTIDE SEQUENCE</scope>
    <source>
        <strain evidence="3">JCM 3091</strain>
    </source>
</reference>
<dbReference type="InterPro" id="IPR013099">
    <property type="entry name" value="K_chnl_dom"/>
</dbReference>
<dbReference type="Gene3D" id="1.10.287.70">
    <property type="match status" value="1"/>
</dbReference>
<dbReference type="Proteomes" id="UP000662200">
    <property type="component" value="Unassembled WGS sequence"/>
</dbReference>
<sequence>MTVGRAVLTSSLIVGLYYVVPVEPGVTGLQLVVRLAVTLCVGVLITWLIARQVVAYLSRSTAASLSRLFTVTTAGVVTLALTDYVVAVSYPGQFVGLATRTDALYFAVATLLTVGFGDVHADGQLARAVVIVQMIFNVGVLTGAGSILGHAVSDRISARHHATR</sequence>
<feature type="transmembrane region" description="Helical" evidence="1">
    <location>
        <begin position="128"/>
        <end position="148"/>
    </location>
</feature>
<reference evidence="3" key="2">
    <citation type="submission" date="2020-09" db="EMBL/GenBank/DDBJ databases">
        <authorList>
            <person name="Sun Q."/>
            <person name="Ohkuma M."/>
        </authorList>
    </citation>
    <scope>NUCLEOTIDE SEQUENCE</scope>
    <source>
        <strain evidence="3">JCM 3091</strain>
    </source>
</reference>
<keyword evidence="1" id="KW-0812">Transmembrane</keyword>
<feature type="transmembrane region" description="Helical" evidence="1">
    <location>
        <begin position="71"/>
        <end position="91"/>
    </location>
</feature>
<accession>A0A8J3BF20</accession>